<dbReference type="Proteomes" id="UP000310017">
    <property type="component" value="Chromosome"/>
</dbReference>
<name>A0A5B7SQ81_9FLAO</name>
<sequence length="172" mass="18571">MKKVLFILLITLSGMGAYAQEGFKLGIQAGLPYNDFNNISSVMVGADAGYMFALGQVVDMGVMTGLVHGFPDSFVESDGLLAVRNKAIDFVPLALTTRIWPSQSFSLGVDVGQAFGVSDGNDGGFYLRPIIGFLFGTYTEINLSHTSIKLDGASWTTLNFGILHTFKSKRTR</sequence>
<dbReference type="KEGG" id="asag:FGM00_09595"/>
<protein>
    <recommendedName>
        <fullName evidence="4">Outer membrane protein beta-barrel domain-containing protein</fullName>
    </recommendedName>
</protein>
<evidence type="ECO:0008006" key="4">
    <source>
        <dbReference type="Google" id="ProtNLM"/>
    </source>
</evidence>
<keyword evidence="1" id="KW-0732">Signal</keyword>
<evidence type="ECO:0000256" key="1">
    <source>
        <dbReference type="SAM" id="SignalP"/>
    </source>
</evidence>
<feature type="signal peptide" evidence="1">
    <location>
        <begin position="1"/>
        <end position="19"/>
    </location>
</feature>
<gene>
    <name evidence="2" type="ORF">FGM00_09595</name>
</gene>
<reference evidence="2 3" key="1">
    <citation type="submission" date="2019-05" db="EMBL/GenBank/DDBJ databases">
        <title>Genome sequencing of F202Z8.</title>
        <authorList>
            <person name="Kwon Y.M."/>
        </authorList>
    </citation>
    <scope>NUCLEOTIDE SEQUENCE [LARGE SCALE GENOMIC DNA]</scope>
    <source>
        <strain evidence="2 3">F202Z8</strain>
    </source>
</reference>
<accession>A0A5B7SQ81</accession>
<dbReference type="EMBL" id="CP040710">
    <property type="protein sequence ID" value="QCX00352.1"/>
    <property type="molecule type" value="Genomic_DNA"/>
</dbReference>
<organism evidence="2 3">
    <name type="scientific">Aggregatimonas sangjinii</name>
    <dbReference type="NCBI Taxonomy" id="2583587"/>
    <lineage>
        <taxon>Bacteria</taxon>
        <taxon>Pseudomonadati</taxon>
        <taxon>Bacteroidota</taxon>
        <taxon>Flavobacteriia</taxon>
        <taxon>Flavobacteriales</taxon>
        <taxon>Flavobacteriaceae</taxon>
        <taxon>Aggregatimonas</taxon>
    </lineage>
</organism>
<dbReference type="RefSeq" id="WP_138852698.1">
    <property type="nucleotide sequence ID" value="NZ_CP040710.1"/>
</dbReference>
<feature type="chain" id="PRO_5023044496" description="Outer membrane protein beta-barrel domain-containing protein" evidence="1">
    <location>
        <begin position="20"/>
        <end position="172"/>
    </location>
</feature>
<evidence type="ECO:0000313" key="3">
    <source>
        <dbReference type="Proteomes" id="UP000310017"/>
    </source>
</evidence>
<dbReference type="AlphaFoldDB" id="A0A5B7SQ81"/>
<evidence type="ECO:0000313" key="2">
    <source>
        <dbReference type="EMBL" id="QCX00352.1"/>
    </source>
</evidence>
<proteinExistence type="predicted"/>
<dbReference type="OrthoDB" id="1492374at2"/>
<keyword evidence="3" id="KW-1185">Reference proteome</keyword>